<sequence length="441" mass="49170">MLGAGVYPGQAPAPALNNPVWVQLVDPGTGQFYFHNVETGERSDVDPDPEGELLCRAENSAASTELPSHVRPQPAAAHPAFPFATTGDVVAAAGRARTGGKKGADEDTEFIMEHQAWWLRPARQQVKSDAGKVQYIQGHEDFNVWFGKAENDRFNKKERDPAQTRCNPATDTGWTSADTPGAQDSHFCMFFAKGSCNLGFRCSYYHRIPTPADAKKCDMVHDIFGRQKHREPRDDMGGVGCLHSPCDTVFVGDLFFDRTRVDAIQEVEQDIHQAFGEWGEIQQVRVIPSKALGFVRYKYRASAEFAMIAMNNQRLGKSQCIKVKWANADPNPRAEKARRIERQDMVDAAVDNRIAGLGLSDSELAGMQLANAPRDFKDVVAPYPDTSAQYPGVSKTPGMGPVTSHWPPPKWHGPRPWPRRGLPRSRWRRTRSRGRPRRRPA</sequence>
<feature type="compositionally biased region" description="Polar residues" evidence="13">
    <location>
        <begin position="164"/>
        <end position="178"/>
    </location>
</feature>
<evidence type="ECO:0000256" key="3">
    <source>
        <dbReference type="ARBA" id="ARBA00022664"/>
    </source>
</evidence>
<protein>
    <recommendedName>
        <fullName evidence="18">Pre-mRNA-splicing factor RBM22</fullName>
    </recommendedName>
</protein>
<dbReference type="SUPFAM" id="SSF54928">
    <property type="entry name" value="RNA-binding domain, RBD"/>
    <property type="match status" value="1"/>
</dbReference>
<comment type="caution">
    <text evidence="16">The sequence shown here is derived from an EMBL/GenBank/DDBJ whole genome shotgun (WGS) entry which is preliminary data.</text>
</comment>
<dbReference type="Proteomes" id="UP001189429">
    <property type="component" value="Unassembled WGS sequence"/>
</dbReference>
<dbReference type="InterPro" id="IPR000571">
    <property type="entry name" value="Znf_CCCH"/>
</dbReference>
<proteinExistence type="inferred from homology"/>
<evidence type="ECO:0000256" key="4">
    <source>
        <dbReference type="ARBA" id="ARBA00022723"/>
    </source>
</evidence>
<dbReference type="InterPro" id="IPR032297">
    <property type="entry name" value="Torus"/>
</dbReference>
<dbReference type="SMART" id="SM00360">
    <property type="entry name" value="RRM"/>
    <property type="match status" value="1"/>
</dbReference>
<keyword evidence="17" id="KW-1185">Reference proteome</keyword>
<keyword evidence="9" id="KW-0508">mRNA splicing</keyword>
<accession>A0ABN9SMN3</accession>
<dbReference type="PANTHER" id="PTHR14089">
    <property type="entry name" value="PRE-MRNA-SPLICING FACTOR RBM22"/>
    <property type="match status" value="1"/>
</dbReference>
<keyword evidence="4 12" id="KW-0479">Metal-binding</keyword>
<evidence type="ECO:0000313" key="17">
    <source>
        <dbReference type="Proteomes" id="UP001189429"/>
    </source>
</evidence>
<comment type="similarity">
    <text evidence="2">Belongs to the RRM CWC2 family.</text>
</comment>
<keyword evidence="7 12" id="KW-0862">Zinc</keyword>
<feature type="compositionally biased region" description="Basic residues" evidence="13">
    <location>
        <begin position="417"/>
        <end position="441"/>
    </location>
</feature>
<evidence type="ECO:0000256" key="13">
    <source>
        <dbReference type="SAM" id="MobiDB-lite"/>
    </source>
</evidence>
<keyword evidence="6 12" id="KW-0863">Zinc-finger</keyword>
<keyword evidence="8 11" id="KW-0694">RNA-binding</keyword>
<dbReference type="InterPro" id="IPR012677">
    <property type="entry name" value="Nucleotide-bd_a/b_plait_sf"/>
</dbReference>
<feature type="domain" description="RRM" evidence="14">
    <location>
        <begin position="247"/>
        <end position="328"/>
    </location>
</feature>
<evidence type="ECO:0000256" key="10">
    <source>
        <dbReference type="ARBA" id="ARBA00023242"/>
    </source>
</evidence>
<evidence type="ECO:0000256" key="12">
    <source>
        <dbReference type="PROSITE-ProRule" id="PRU00723"/>
    </source>
</evidence>
<feature type="domain" description="C3H1-type" evidence="15">
    <location>
        <begin position="182"/>
        <end position="209"/>
    </location>
</feature>
<feature type="region of interest" description="Disordered" evidence="13">
    <location>
        <begin position="155"/>
        <end position="178"/>
    </location>
</feature>
<evidence type="ECO:0000256" key="11">
    <source>
        <dbReference type="PROSITE-ProRule" id="PRU00176"/>
    </source>
</evidence>
<evidence type="ECO:0000256" key="5">
    <source>
        <dbReference type="ARBA" id="ARBA00022728"/>
    </source>
</evidence>
<dbReference type="PROSITE" id="PS50103">
    <property type="entry name" value="ZF_C3H1"/>
    <property type="match status" value="1"/>
</dbReference>
<keyword evidence="5" id="KW-0747">Spliceosome</keyword>
<evidence type="ECO:0000256" key="9">
    <source>
        <dbReference type="ARBA" id="ARBA00023187"/>
    </source>
</evidence>
<dbReference type="InterPro" id="IPR039171">
    <property type="entry name" value="Cwc2/Slt11"/>
</dbReference>
<dbReference type="PANTHER" id="PTHR14089:SF2">
    <property type="entry name" value="PRE-MRNA-SPLICING FACTOR CWC2"/>
    <property type="match status" value="1"/>
</dbReference>
<comment type="subcellular location">
    <subcellularLocation>
        <location evidence="1">Nucleus</location>
    </subcellularLocation>
</comment>
<feature type="zinc finger region" description="C3H1-type" evidence="12">
    <location>
        <begin position="182"/>
        <end position="209"/>
    </location>
</feature>
<dbReference type="Gene3D" id="3.30.70.330">
    <property type="match status" value="1"/>
</dbReference>
<evidence type="ECO:0000259" key="14">
    <source>
        <dbReference type="PROSITE" id="PS50102"/>
    </source>
</evidence>
<keyword evidence="3" id="KW-0507">mRNA processing</keyword>
<evidence type="ECO:0000313" key="16">
    <source>
        <dbReference type="EMBL" id="CAK0833067.1"/>
    </source>
</evidence>
<name>A0ABN9SMN3_9DINO</name>
<evidence type="ECO:0000259" key="15">
    <source>
        <dbReference type="PROSITE" id="PS50103"/>
    </source>
</evidence>
<evidence type="ECO:0008006" key="18">
    <source>
        <dbReference type="Google" id="ProtNLM"/>
    </source>
</evidence>
<dbReference type="InterPro" id="IPR000504">
    <property type="entry name" value="RRM_dom"/>
</dbReference>
<evidence type="ECO:0000256" key="1">
    <source>
        <dbReference type="ARBA" id="ARBA00004123"/>
    </source>
</evidence>
<feature type="region of interest" description="Disordered" evidence="13">
    <location>
        <begin position="60"/>
        <end position="80"/>
    </location>
</feature>
<organism evidence="16 17">
    <name type="scientific">Prorocentrum cordatum</name>
    <dbReference type="NCBI Taxonomy" id="2364126"/>
    <lineage>
        <taxon>Eukaryota</taxon>
        <taxon>Sar</taxon>
        <taxon>Alveolata</taxon>
        <taxon>Dinophyceae</taxon>
        <taxon>Prorocentrales</taxon>
        <taxon>Prorocentraceae</taxon>
        <taxon>Prorocentrum</taxon>
    </lineage>
</organism>
<keyword evidence="10" id="KW-0539">Nucleus</keyword>
<reference evidence="16" key="1">
    <citation type="submission" date="2023-10" db="EMBL/GenBank/DDBJ databases">
        <authorList>
            <person name="Chen Y."/>
            <person name="Shah S."/>
            <person name="Dougan E. K."/>
            <person name="Thang M."/>
            <person name="Chan C."/>
        </authorList>
    </citation>
    <scope>NUCLEOTIDE SEQUENCE [LARGE SCALE GENOMIC DNA]</scope>
</reference>
<dbReference type="Pfam" id="PF00076">
    <property type="entry name" value="RRM_1"/>
    <property type="match status" value="1"/>
</dbReference>
<dbReference type="PROSITE" id="PS50102">
    <property type="entry name" value="RRM"/>
    <property type="match status" value="1"/>
</dbReference>
<evidence type="ECO:0000256" key="6">
    <source>
        <dbReference type="ARBA" id="ARBA00022771"/>
    </source>
</evidence>
<dbReference type="EMBL" id="CAUYUJ010012014">
    <property type="protein sequence ID" value="CAK0833067.1"/>
    <property type="molecule type" value="Genomic_DNA"/>
</dbReference>
<evidence type="ECO:0000256" key="8">
    <source>
        <dbReference type="ARBA" id="ARBA00022884"/>
    </source>
</evidence>
<dbReference type="Pfam" id="PF16131">
    <property type="entry name" value="Torus"/>
    <property type="match status" value="1"/>
</dbReference>
<gene>
    <name evidence="16" type="ORF">PCOR1329_LOCUS30894</name>
</gene>
<feature type="region of interest" description="Disordered" evidence="13">
    <location>
        <begin position="387"/>
        <end position="441"/>
    </location>
</feature>
<evidence type="ECO:0000256" key="7">
    <source>
        <dbReference type="ARBA" id="ARBA00022833"/>
    </source>
</evidence>
<evidence type="ECO:0000256" key="2">
    <source>
        <dbReference type="ARBA" id="ARBA00008024"/>
    </source>
</evidence>
<dbReference type="InterPro" id="IPR035979">
    <property type="entry name" value="RBD_domain_sf"/>
</dbReference>